<evidence type="ECO:0000259" key="3">
    <source>
        <dbReference type="Pfam" id="PF11924"/>
    </source>
</evidence>
<evidence type="ECO:0000313" key="7">
    <source>
        <dbReference type="Proteomes" id="UP000837205"/>
    </source>
</evidence>
<dbReference type="PANTHER" id="PTHR39576">
    <property type="entry name" value="ATTACHING AND EFFACING PROTEIN HOMOLOG-RELATED-RELATED"/>
    <property type="match status" value="1"/>
</dbReference>
<proteinExistence type="inferred from homology"/>
<comment type="similarity">
    <text evidence="1">Belongs to the intimin/invasin family.</text>
</comment>
<dbReference type="Proteomes" id="UP000837205">
    <property type="component" value="Unassembled WGS sequence"/>
</dbReference>
<accession>A0A9N8CTG9</accession>
<keyword evidence="7" id="KW-1185">Reference proteome</keyword>
<feature type="chain" id="PRO_5040460185" evidence="2">
    <location>
        <begin position="28"/>
        <end position="658"/>
    </location>
</feature>
<dbReference type="InterPro" id="IPR051715">
    <property type="entry name" value="Intimin-Invasin_domain"/>
</dbReference>
<dbReference type="Gene3D" id="2.40.160.160">
    <property type="entry name" value="Inverse autotransporter, beta-domain"/>
    <property type="match status" value="1"/>
</dbReference>
<dbReference type="Proteomes" id="UP000834503">
    <property type="component" value="Unassembled WGS sequence"/>
</dbReference>
<dbReference type="Gene3D" id="2.60.40.10">
    <property type="entry name" value="Immunoglobulins"/>
    <property type="match status" value="1"/>
</dbReference>
<gene>
    <name evidence="4" type="ORF">GHA_02904</name>
    <name evidence="5" type="ORF">TML_03027</name>
</gene>
<dbReference type="Pfam" id="PF11924">
    <property type="entry name" value="IAT_beta"/>
    <property type="match status" value="1"/>
</dbReference>
<evidence type="ECO:0000313" key="6">
    <source>
        <dbReference type="Proteomes" id="UP000834503"/>
    </source>
</evidence>
<dbReference type="AlphaFoldDB" id="A0A9N8CTG9"/>
<evidence type="ECO:0000256" key="1">
    <source>
        <dbReference type="ARBA" id="ARBA00010116"/>
    </source>
</evidence>
<keyword evidence="2" id="KW-0732">Signal</keyword>
<dbReference type="InterPro" id="IPR024519">
    <property type="entry name" value="IAT_beta"/>
</dbReference>
<evidence type="ECO:0000313" key="4">
    <source>
        <dbReference type="EMBL" id="CAB5560264.1"/>
    </source>
</evidence>
<protein>
    <submittedName>
        <fullName evidence="4">Invasin</fullName>
    </submittedName>
</protein>
<dbReference type="GO" id="GO:0009279">
    <property type="term" value="C:cell outer membrane"/>
    <property type="evidence" value="ECO:0007669"/>
    <property type="project" value="TreeGrafter"/>
</dbReference>
<reference evidence="4" key="1">
    <citation type="submission" date="2020-05" db="EMBL/GenBank/DDBJ databases">
        <authorList>
            <person name="Delgado-Blas J."/>
        </authorList>
    </citation>
    <scope>NUCLEOTIDE SEQUENCE</scope>
    <source>
        <strain evidence="4">BB1459</strain>
        <strain evidence="5">BB1480</strain>
    </source>
</reference>
<dbReference type="EMBL" id="CAHPQX010000012">
    <property type="protein sequence ID" value="CAB5560264.1"/>
    <property type="molecule type" value="Genomic_DNA"/>
</dbReference>
<dbReference type="PANTHER" id="PTHR39576:SF2">
    <property type="entry name" value="ATTACHING AND EFFACING PROTEIN HOMOLOG-RELATED"/>
    <property type="match status" value="1"/>
</dbReference>
<name>A0A9N8CTG9_9ENTR</name>
<dbReference type="RefSeq" id="WP_239176786.1">
    <property type="nucleotide sequence ID" value="NZ_CAHPQT010000009.1"/>
</dbReference>
<comment type="caution">
    <text evidence="4">The sequence shown here is derived from an EMBL/GenBank/DDBJ whole genome shotgun (WGS) entry which is preliminary data.</text>
</comment>
<evidence type="ECO:0000313" key="5">
    <source>
        <dbReference type="EMBL" id="CAC9211867.1"/>
    </source>
</evidence>
<evidence type="ECO:0000256" key="2">
    <source>
        <dbReference type="SAM" id="SignalP"/>
    </source>
</evidence>
<dbReference type="InterPro" id="IPR038177">
    <property type="entry name" value="IAT_beta_sf"/>
</dbReference>
<feature type="domain" description="Inverse autotransporter beta-domain" evidence="3">
    <location>
        <begin position="51"/>
        <end position="328"/>
    </location>
</feature>
<dbReference type="EMBL" id="CAIIUA010000001">
    <property type="protein sequence ID" value="CAC9211867.1"/>
    <property type="molecule type" value="Genomic_DNA"/>
</dbReference>
<dbReference type="InterPro" id="IPR013783">
    <property type="entry name" value="Ig-like_fold"/>
</dbReference>
<feature type="signal peptide" evidence="2">
    <location>
        <begin position="1"/>
        <end position="27"/>
    </location>
</feature>
<sequence>MTTRPNHLMRRVAWAPVIAQAAFPAMATAPLSENREILDRDRWLASTVSSLAPALQEGTLNDYARAQLQAIPQEFSNQAIQRTLSAAFPESQLRGGISLEDGTRYRSAELDLLVPLRHSTSSLLFGQFGLRDHDSSSFNGRTFVSTGIGYRYQTGYLLSGINTFIDADITHNHMRASLGVETGHETLSLSSNYYFPLTGWKSSDSLKLHDERPARGFDLRAKGTLPDFPWFTAELSYEQYFGNKVDILGNDTLGRNPSAIGGALSWRPVPLFELRGGYRDAGNSGTQADGGFQINYTFGTPLSEQLDTTKVRPALSSLNRTAFVDRNYNMVMEYREQASRIRISAPPVVGTAGSVVSLAATINSRYPITRVEWIGDTELLGGLKDPTSANSGLKLPNLPLSATESQELSLYLRVTDNRGSTATSERIPVTVLPDATSYRNHINVINPDTSYQNGKFILGTPLTQQSSSVVVEWHYVRERSEKEWISLKPESVSYRSSDPTVSVRSLGGEERDGHWVERVKLTTQEELISTRADFTLDISATGLNGRDNVTTSVLITQKKTGISQITHLGIDFTPGTILLNGSTEAPVIGSVLKARPVCEAEKACQTDFIYQWEFSVDGLQWTSVKGATDSLWQLPATYEGQSLQNKLIRVRITAEKDI</sequence>
<organism evidence="4 6">
    <name type="scientific">Citrobacter werkmanii</name>
    <dbReference type="NCBI Taxonomy" id="67827"/>
    <lineage>
        <taxon>Bacteria</taxon>
        <taxon>Pseudomonadati</taxon>
        <taxon>Pseudomonadota</taxon>
        <taxon>Gammaproteobacteria</taxon>
        <taxon>Enterobacterales</taxon>
        <taxon>Enterobacteriaceae</taxon>
        <taxon>Citrobacter</taxon>
        <taxon>Citrobacter freundii complex</taxon>
    </lineage>
</organism>